<gene>
    <name evidence="1" type="ORF">GSONMT00068206001</name>
</gene>
<sequence>MGEVGVTTKLCCLTHHPCPPLAPNTLILLLTYLSDLLPYQPTRALRSTTAGHLVIPRSKLQSFSDKAFSRVAPRLWNSLPPAIRDSESITIFQSLLKLHLFDKAYP</sequence>
<evidence type="ECO:0000313" key="1">
    <source>
        <dbReference type="EMBL" id="CDQ63004.1"/>
    </source>
</evidence>
<reference evidence="1" key="2">
    <citation type="submission" date="2014-03" db="EMBL/GenBank/DDBJ databases">
        <authorList>
            <person name="Genoscope - CEA"/>
        </authorList>
    </citation>
    <scope>NUCLEOTIDE SEQUENCE</scope>
</reference>
<proteinExistence type="predicted"/>
<dbReference type="EMBL" id="FR904424">
    <property type="protein sequence ID" value="CDQ63004.1"/>
    <property type="molecule type" value="Genomic_DNA"/>
</dbReference>
<dbReference type="STRING" id="8022.A0A060WCN7"/>
<reference evidence="1" key="1">
    <citation type="journal article" date="2014" name="Nat. Commun.">
        <title>The rainbow trout genome provides novel insights into evolution after whole-genome duplication in vertebrates.</title>
        <authorList>
            <person name="Berthelot C."/>
            <person name="Brunet F."/>
            <person name="Chalopin D."/>
            <person name="Juanchich A."/>
            <person name="Bernard M."/>
            <person name="Noel B."/>
            <person name="Bento P."/>
            <person name="Da Silva C."/>
            <person name="Labadie K."/>
            <person name="Alberti A."/>
            <person name="Aury J.M."/>
            <person name="Louis A."/>
            <person name="Dehais P."/>
            <person name="Bardou P."/>
            <person name="Montfort J."/>
            <person name="Klopp C."/>
            <person name="Cabau C."/>
            <person name="Gaspin C."/>
            <person name="Thorgaard G.H."/>
            <person name="Boussaha M."/>
            <person name="Quillet E."/>
            <person name="Guyomard R."/>
            <person name="Galiana D."/>
            <person name="Bobe J."/>
            <person name="Volff J.N."/>
            <person name="Genet C."/>
            <person name="Wincker P."/>
            <person name="Jaillon O."/>
            <person name="Roest Crollius H."/>
            <person name="Guiguen Y."/>
        </authorList>
    </citation>
    <scope>NUCLEOTIDE SEQUENCE [LARGE SCALE GENOMIC DNA]</scope>
</reference>
<organism evidence="1 2">
    <name type="scientific">Oncorhynchus mykiss</name>
    <name type="common">Rainbow trout</name>
    <name type="synonym">Salmo gairdneri</name>
    <dbReference type="NCBI Taxonomy" id="8022"/>
    <lineage>
        <taxon>Eukaryota</taxon>
        <taxon>Metazoa</taxon>
        <taxon>Chordata</taxon>
        <taxon>Craniata</taxon>
        <taxon>Vertebrata</taxon>
        <taxon>Euteleostomi</taxon>
        <taxon>Actinopterygii</taxon>
        <taxon>Neopterygii</taxon>
        <taxon>Teleostei</taxon>
        <taxon>Protacanthopterygii</taxon>
        <taxon>Salmoniformes</taxon>
        <taxon>Salmonidae</taxon>
        <taxon>Salmoninae</taxon>
        <taxon>Oncorhynchus</taxon>
    </lineage>
</organism>
<accession>A0A060WCN7</accession>
<dbReference type="Proteomes" id="UP000193380">
    <property type="component" value="Unassembled WGS sequence"/>
</dbReference>
<evidence type="ECO:0000313" key="2">
    <source>
        <dbReference type="Proteomes" id="UP000193380"/>
    </source>
</evidence>
<name>A0A060WCN7_ONCMY</name>
<dbReference type="AlphaFoldDB" id="A0A060WCN7"/>
<dbReference type="PaxDb" id="8022-A0A060WCN7"/>
<protein>
    <submittedName>
        <fullName evidence="1">Uncharacterized protein</fullName>
    </submittedName>
</protein>